<dbReference type="InterPro" id="IPR011340">
    <property type="entry name" value="Cys_dSase-rel"/>
</dbReference>
<dbReference type="RefSeq" id="WP_227018164.1">
    <property type="nucleotide sequence ID" value="NZ_JAGSND010000005.1"/>
</dbReference>
<dbReference type="Pfam" id="PF00266">
    <property type="entry name" value="Aminotran_5"/>
    <property type="match status" value="2"/>
</dbReference>
<dbReference type="PANTHER" id="PTHR43586">
    <property type="entry name" value="CYSTEINE DESULFURASE"/>
    <property type="match status" value="1"/>
</dbReference>
<sequence length="424" mass="47026">MKNFKFHIDYVREQFPCLSKTVNGHPAAFLDGPGGSQVPRSVVEKINDYLYYHNANAHGCFVTSQESDRLFWEAREAFADFLNCEPREIAFGANSSSNNFKLAYGLLRDLKPGDEVIITELDHEGNRSPWRILEEHGMVLKCVKVNPETCTLDLEDYKTKLTPKTKIVAINWASNATGTVSEVKTFVKLAHEVGAVTIVDAVHYAPHKCIDVKDIDTDFLVCSAYKFFGPHIGVLYAKAEVGEKMNPVRVMANDNLEIPDKFETGTLAMELASGAAAAVDFIADLGRVHEPYFEEELKGLSGRRRFVVAGILAIEAYEEPMAKKLRSELAAIDGVKVYGPLEGTPRTSTVSFTVKGSNAHDVAKFLGEKGIFVWDGDFYAIHIVNEVFKLGDQGGLVRIGLAPYNTMEEIEKTIQAVKEFCSLE</sequence>
<dbReference type="Gene3D" id="3.40.640.10">
    <property type="entry name" value="Type I PLP-dependent aspartate aminotransferase-like (Major domain)"/>
    <property type="match status" value="1"/>
</dbReference>
<keyword evidence="3" id="KW-1185">Reference proteome</keyword>
<organism evidence="2 3">
    <name type="scientific">Sinanaerobacter chloroacetimidivorans</name>
    <dbReference type="NCBI Taxonomy" id="2818044"/>
    <lineage>
        <taxon>Bacteria</taxon>
        <taxon>Bacillati</taxon>
        <taxon>Bacillota</taxon>
        <taxon>Clostridia</taxon>
        <taxon>Peptostreptococcales</taxon>
        <taxon>Anaerovoracaceae</taxon>
        <taxon>Sinanaerobacter</taxon>
    </lineage>
</organism>
<dbReference type="InterPro" id="IPR000192">
    <property type="entry name" value="Aminotrans_V_dom"/>
</dbReference>
<reference evidence="2" key="1">
    <citation type="submission" date="2021-04" db="EMBL/GenBank/DDBJ databases">
        <title>Sinoanaerobacter chloroacetimidivorans sp. nov., an obligate anaerobic bacterium isolated from anaerobic sludge.</title>
        <authorList>
            <person name="Bao Y."/>
        </authorList>
    </citation>
    <scope>NUCLEOTIDE SEQUENCE</scope>
    <source>
        <strain evidence="2">BAD-6</strain>
    </source>
</reference>
<dbReference type="GO" id="GO:0003824">
    <property type="term" value="F:catalytic activity"/>
    <property type="evidence" value="ECO:0007669"/>
    <property type="project" value="UniProtKB-ARBA"/>
</dbReference>
<comment type="caution">
    <text evidence="2">The sequence shown here is derived from an EMBL/GenBank/DDBJ whole genome shotgun (WGS) entry which is preliminary data.</text>
</comment>
<name>A0A8J7W1Y5_9FIRM</name>
<protein>
    <submittedName>
        <fullName evidence="2">Cysteine desulfurase-like protein</fullName>
    </submittedName>
</protein>
<evidence type="ECO:0000313" key="3">
    <source>
        <dbReference type="Proteomes" id="UP000675664"/>
    </source>
</evidence>
<accession>A0A8J7W1Y5</accession>
<evidence type="ECO:0000259" key="1">
    <source>
        <dbReference type="Pfam" id="PF00266"/>
    </source>
</evidence>
<dbReference type="NCBIfam" id="TIGR01976">
    <property type="entry name" value="am_tr_V_VC1184"/>
    <property type="match status" value="1"/>
</dbReference>
<proteinExistence type="predicted"/>
<dbReference type="Gene3D" id="3.90.1150.10">
    <property type="entry name" value="Aspartate Aminotransferase, domain 1"/>
    <property type="match status" value="1"/>
</dbReference>
<evidence type="ECO:0000313" key="2">
    <source>
        <dbReference type="EMBL" id="MBR0598033.1"/>
    </source>
</evidence>
<dbReference type="EMBL" id="JAGSND010000005">
    <property type="protein sequence ID" value="MBR0598033.1"/>
    <property type="molecule type" value="Genomic_DNA"/>
</dbReference>
<dbReference type="InterPro" id="IPR015424">
    <property type="entry name" value="PyrdxlP-dep_Trfase"/>
</dbReference>
<feature type="domain" description="Aminotransferase class V" evidence="1">
    <location>
        <begin position="310"/>
        <end position="412"/>
    </location>
</feature>
<gene>
    <name evidence="2" type="ORF">KCX82_09125</name>
</gene>
<dbReference type="Proteomes" id="UP000675664">
    <property type="component" value="Unassembled WGS sequence"/>
</dbReference>
<dbReference type="InterPro" id="IPR015421">
    <property type="entry name" value="PyrdxlP-dep_Trfase_major"/>
</dbReference>
<reference evidence="2" key="2">
    <citation type="submission" date="2021-04" db="EMBL/GenBank/DDBJ databases">
        <authorList>
            <person name="Liu J."/>
        </authorList>
    </citation>
    <scope>NUCLEOTIDE SEQUENCE</scope>
    <source>
        <strain evidence="2">BAD-6</strain>
    </source>
</reference>
<dbReference type="SUPFAM" id="SSF53383">
    <property type="entry name" value="PLP-dependent transferases"/>
    <property type="match status" value="1"/>
</dbReference>
<dbReference type="InterPro" id="IPR015422">
    <property type="entry name" value="PyrdxlP-dep_Trfase_small"/>
</dbReference>
<dbReference type="PANTHER" id="PTHR43586:SF21">
    <property type="entry name" value="PYRIDOXAL PHOSPHATE (PLP)-DEPENDENT ASPARTATE AMINOTRANSFERASE SUPERFAMILY"/>
    <property type="match status" value="1"/>
</dbReference>
<feature type="domain" description="Aminotransferase class V" evidence="1">
    <location>
        <begin position="29"/>
        <end position="286"/>
    </location>
</feature>
<dbReference type="AlphaFoldDB" id="A0A8J7W1Y5"/>